<evidence type="ECO:0000256" key="3">
    <source>
        <dbReference type="ARBA" id="ARBA00022989"/>
    </source>
</evidence>
<name>A0A3G2L277_9FLAO</name>
<dbReference type="GO" id="GO:0016020">
    <property type="term" value="C:membrane"/>
    <property type="evidence" value="ECO:0007669"/>
    <property type="project" value="UniProtKB-SubCell"/>
</dbReference>
<protein>
    <submittedName>
        <fullName evidence="6">DoxX family membrane protein</fullName>
    </submittedName>
</protein>
<dbReference type="Proteomes" id="UP000276309">
    <property type="component" value="Chromosome"/>
</dbReference>
<gene>
    <name evidence="6" type="ORF">D1013_02665</name>
</gene>
<dbReference type="InterPro" id="IPR032808">
    <property type="entry name" value="DoxX"/>
</dbReference>
<dbReference type="OrthoDB" id="4732370at2"/>
<reference evidence="6 7" key="1">
    <citation type="submission" date="2018-08" db="EMBL/GenBank/DDBJ databases">
        <title>The reduced genetic potential of extracellular carbohydrate catabolism in Euzebyella marina RN62, a Flavobacteriia bacterium isolated from the hadal water.</title>
        <authorList>
            <person name="Xue C."/>
        </authorList>
    </citation>
    <scope>NUCLEOTIDE SEQUENCE [LARGE SCALE GENOMIC DNA]</scope>
    <source>
        <strain evidence="6 7">RN62</strain>
    </source>
</reference>
<keyword evidence="3 5" id="KW-1133">Transmembrane helix</keyword>
<evidence type="ECO:0000256" key="5">
    <source>
        <dbReference type="SAM" id="Phobius"/>
    </source>
</evidence>
<evidence type="ECO:0000313" key="7">
    <source>
        <dbReference type="Proteomes" id="UP000276309"/>
    </source>
</evidence>
<dbReference type="Pfam" id="PF07681">
    <property type="entry name" value="DoxX"/>
    <property type="match status" value="1"/>
</dbReference>
<accession>A0A3G2L277</accession>
<dbReference type="EMBL" id="CP032050">
    <property type="protein sequence ID" value="AYN66360.1"/>
    <property type="molecule type" value="Genomic_DNA"/>
</dbReference>
<sequence>MQKETTAYTLARLPIAVSFIGHGIVRIPKINQFSEGMVQGFSETVLPLYIVEPFSIVLPFIEFLLGLTLLLGLRIKLISMAGTILICILIFGSSLQGNWSAVGTQMFYGLYLTGLFLFADYNNSFLEKINRPLSNIKGL</sequence>
<dbReference type="KEGG" id="emar:D1013_02665"/>
<proteinExistence type="predicted"/>
<keyword evidence="4 5" id="KW-0472">Membrane</keyword>
<dbReference type="AlphaFoldDB" id="A0A3G2L277"/>
<evidence type="ECO:0000313" key="6">
    <source>
        <dbReference type="EMBL" id="AYN66360.1"/>
    </source>
</evidence>
<evidence type="ECO:0000256" key="1">
    <source>
        <dbReference type="ARBA" id="ARBA00004141"/>
    </source>
</evidence>
<feature type="transmembrane region" description="Helical" evidence="5">
    <location>
        <begin position="7"/>
        <end position="25"/>
    </location>
</feature>
<organism evidence="6 7">
    <name type="scientific">Euzebyella marina</name>
    <dbReference type="NCBI Taxonomy" id="1761453"/>
    <lineage>
        <taxon>Bacteria</taxon>
        <taxon>Pseudomonadati</taxon>
        <taxon>Bacteroidota</taxon>
        <taxon>Flavobacteriia</taxon>
        <taxon>Flavobacteriales</taxon>
        <taxon>Flavobacteriaceae</taxon>
        <taxon>Euzebyella</taxon>
    </lineage>
</organism>
<evidence type="ECO:0000256" key="2">
    <source>
        <dbReference type="ARBA" id="ARBA00022692"/>
    </source>
</evidence>
<feature type="transmembrane region" description="Helical" evidence="5">
    <location>
        <begin position="45"/>
        <end position="70"/>
    </location>
</feature>
<evidence type="ECO:0000256" key="4">
    <source>
        <dbReference type="ARBA" id="ARBA00023136"/>
    </source>
</evidence>
<comment type="subcellular location">
    <subcellularLocation>
        <location evidence="1">Membrane</location>
        <topology evidence="1">Multi-pass membrane protein</topology>
    </subcellularLocation>
</comment>
<dbReference type="RefSeq" id="WP_121847412.1">
    <property type="nucleotide sequence ID" value="NZ_CP032050.1"/>
</dbReference>
<feature type="transmembrane region" description="Helical" evidence="5">
    <location>
        <begin position="101"/>
        <end position="121"/>
    </location>
</feature>
<keyword evidence="7" id="KW-1185">Reference proteome</keyword>
<keyword evidence="2 5" id="KW-0812">Transmembrane</keyword>
<feature type="transmembrane region" description="Helical" evidence="5">
    <location>
        <begin position="77"/>
        <end position="95"/>
    </location>
</feature>